<feature type="repeat" description="ARM" evidence="1">
    <location>
        <begin position="431"/>
        <end position="473"/>
    </location>
</feature>
<dbReference type="AlphaFoldDB" id="A0A0R3X6C7"/>
<protein>
    <submittedName>
        <fullName evidence="5">Armadillo</fullName>
    </submittedName>
</protein>
<feature type="region of interest" description="Disordered" evidence="2">
    <location>
        <begin position="308"/>
        <end position="342"/>
    </location>
</feature>
<evidence type="ECO:0000256" key="1">
    <source>
        <dbReference type="PROSITE-ProRule" id="PRU00259"/>
    </source>
</evidence>
<feature type="repeat" description="ARM" evidence="1">
    <location>
        <begin position="775"/>
        <end position="817"/>
    </location>
</feature>
<feature type="repeat" description="ARM" evidence="1">
    <location>
        <begin position="390"/>
        <end position="432"/>
    </location>
</feature>
<dbReference type="Proteomes" id="UP000274429">
    <property type="component" value="Unassembled WGS sequence"/>
</dbReference>
<dbReference type="Gene3D" id="1.25.10.10">
    <property type="entry name" value="Leucine-rich Repeat Variant"/>
    <property type="match status" value="2"/>
</dbReference>
<dbReference type="PROSITE" id="PS50176">
    <property type="entry name" value="ARM_REPEAT"/>
    <property type="match status" value="4"/>
</dbReference>
<dbReference type="Pfam" id="PF00514">
    <property type="entry name" value="Arm"/>
    <property type="match status" value="2"/>
</dbReference>
<dbReference type="PANTHER" id="PTHR46241:SF1">
    <property type="entry name" value="OUTER DYNEIN ARM-DOCKING COMPLEX SUBUNIT 2"/>
    <property type="match status" value="1"/>
</dbReference>
<dbReference type="InterPro" id="IPR016024">
    <property type="entry name" value="ARM-type_fold"/>
</dbReference>
<dbReference type="WBParaSite" id="TTAC_0000905401-mRNA-1">
    <property type="protein sequence ID" value="TTAC_0000905401-mRNA-1"/>
    <property type="gene ID" value="TTAC_0000905401"/>
</dbReference>
<reference evidence="5" key="1">
    <citation type="submission" date="2017-02" db="UniProtKB">
        <authorList>
            <consortium name="WormBaseParasite"/>
        </authorList>
    </citation>
    <scope>IDENTIFICATION</scope>
</reference>
<dbReference type="InterPro" id="IPR011989">
    <property type="entry name" value="ARM-like"/>
</dbReference>
<organism evidence="5">
    <name type="scientific">Hydatigena taeniaeformis</name>
    <name type="common">Feline tapeworm</name>
    <name type="synonym">Taenia taeniaeformis</name>
    <dbReference type="NCBI Taxonomy" id="6205"/>
    <lineage>
        <taxon>Eukaryota</taxon>
        <taxon>Metazoa</taxon>
        <taxon>Spiralia</taxon>
        <taxon>Lophotrochozoa</taxon>
        <taxon>Platyhelminthes</taxon>
        <taxon>Cestoda</taxon>
        <taxon>Eucestoda</taxon>
        <taxon>Cyclophyllidea</taxon>
        <taxon>Taeniidae</taxon>
        <taxon>Hydatigera</taxon>
    </lineage>
</organism>
<evidence type="ECO:0000313" key="5">
    <source>
        <dbReference type="WBParaSite" id="TTAC_0000905401-mRNA-1"/>
    </source>
</evidence>
<accession>A0A0R3X6C7</accession>
<dbReference type="InterPro" id="IPR000225">
    <property type="entry name" value="Armadillo"/>
</dbReference>
<reference evidence="3 4" key="2">
    <citation type="submission" date="2018-11" db="EMBL/GenBank/DDBJ databases">
        <authorList>
            <consortium name="Pathogen Informatics"/>
        </authorList>
    </citation>
    <scope>NUCLEOTIDE SEQUENCE [LARGE SCALE GENOMIC DNA]</scope>
</reference>
<keyword evidence="4" id="KW-1185">Reference proteome</keyword>
<proteinExistence type="predicted"/>
<feature type="compositionally biased region" description="Acidic residues" evidence="2">
    <location>
        <begin position="313"/>
        <end position="330"/>
    </location>
</feature>
<dbReference type="EMBL" id="UYWX01020662">
    <property type="protein sequence ID" value="VDM33748.1"/>
    <property type="molecule type" value="Genomic_DNA"/>
</dbReference>
<name>A0A0R3X6C7_HYDTA</name>
<dbReference type="STRING" id="6205.A0A0R3X6C7"/>
<gene>
    <name evidence="3" type="ORF">TTAC_LOCUS9039</name>
</gene>
<evidence type="ECO:0000313" key="4">
    <source>
        <dbReference type="Proteomes" id="UP000274429"/>
    </source>
</evidence>
<evidence type="ECO:0000256" key="2">
    <source>
        <dbReference type="SAM" id="MobiDB-lite"/>
    </source>
</evidence>
<dbReference type="SMART" id="SM00185">
    <property type="entry name" value="ARM"/>
    <property type="match status" value="12"/>
</dbReference>
<evidence type="ECO:0000313" key="3">
    <source>
        <dbReference type="EMBL" id="VDM33748.1"/>
    </source>
</evidence>
<feature type="repeat" description="ARM" evidence="1">
    <location>
        <begin position="650"/>
        <end position="692"/>
    </location>
</feature>
<dbReference type="SUPFAM" id="SSF48371">
    <property type="entry name" value="ARM repeat"/>
    <property type="match status" value="2"/>
</dbReference>
<dbReference type="OrthoDB" id="1683831at2759"/>
<sequence>MGFAMSRHCEWSKNGEEKRKTLTFSDVNNFVLESYASFVGSYVTKYPYVSSIPFIEPASWHSFLNFGDLSNFIICKNYATSKELGKDGEPIALLERASNSEFKATARTFGALNNFLNDAAYTVKRINGYRAPPWREVFGEVAYFLITIEGHENVLSVTASKKGWFINRGFDSGKCELFFDREGVVYPTLLALLRCECNAFDEFLKTPEGELLMYRLKWLCKIEKSTEQSRSDLKHENAKRRTNENHTSLQTDGAALQVIFVKVETTSLLLPKAPPNSTAIKRRNGEIAGKIMFIKLFSATYNISSKHSRAQETDVDSTGEPSSDSEEGDQEQNFPVKDPNAELPPEHWQIGKLVKYIKGGNQTSTTISLCALYDMPLNTEVCQLAVRDTGGVEVLINLLETDEVRCKLGALKILKEISQNPELRRAISDQGGIPPMVELLRSPNRDLKCLSAEAIANVAKFARARRTVRQQGGIKKLVALLDVTNFCGDMRSPDVERDLEVARCGALALWSCSKSARAKAAMKKAGVISLLARLLKSPYEALLIPIVGILEECASEHDYRVAIRTEGMIEDLVAHLRSQNEELQMHCAATIFKCAVEQETRDLVRQYGGLLPLIEILSINENKELQAAATGAIWKCALSQENAKELQKGDVISKLVAILTQQPEEVLVNVVGALGEMATNKNNIALIRQANGIAPLIALLTGTNEDLLINTTRALGRIAEDQDSVLVIERNDGVRLLWSLLKTNNPSVQANAAWALCPCIENAVEGGEMVRSFVGGLELVISLLRSPSMDVRAAICGVISKIAKDEENLAVITDHGVVPLLSELSYTTADSLRRPLAEAVARCCCWATNRSDFGKNGAVEPLVCYLKSEDPAVQCATAKALYQLSRHPENCVVMHAAGAVKYLVELVSSNVSATNPLSSFLQPSLRNFFVKWTLLKPFGLFHMTKLSVKSPT</sequence>
<dbReference type="PANTHER" id="PTHR46241">
    <property type="entry name" value="ARMADILLO REPEAT-CONTAINING PROTEIN 4 ARMC4"/>
    <property type="match status" value="1"/>
</dbReference>